<dbReference type="InterPro" id="IPR003599">
    <property type="entry name" value="Ig_sub"/>
</dbReference>
<feature type="non-terminal residue" evidence="6">
    <location>
        <position position="1"/>
    </location>
</feature>
<dbReference type="SMART" id="SM00060">
    <property type="entry name" value="FN3"/>
    <property type="match status" value="7"/>
</dbReference>
<organism evidence="6 7">
    <name type="scientific">Pelecanoides urinatrix</name>
    <name type="common">Common diving petrel</name>
    <name type="synonym">Procellaria urinatrix</name>
    <dbReference type="NCBI Taxonomy" id="37079"/>
    <lineage>
        <taxon>Eukaryota</taxon>
        <taxon>Metazoa</taxon>
        <taxon>Chordata</taxon>
        <taxon>Craniata</taxon>
        <taxon>Vertebrata</taxon>
        <taxon>Euteleostomi</taxon>
        <taxon>Archelosauria</taxon>
        <taxon>Archosauria</taxon>
        <taxon>Dinosauria</taxon>
        <taxon>Saurischia</taxon>
        <taxon>Theropoda</taxon>
        <taxon>Coelurosauria</taxon>
        <taxon>Aves</taxon>
        <taxon>Neognathae</taxon>
        <taxon>Neoaves</taxon>
        <taxon>Aequornithes</taxon>
        <taxon>Procellariiformes</taxon>
        <taxon>Procellariidae</taxon>
        <taxon>Pelecanoides</taxon>
    </lineage>
</organism>
<dbReference type="InterPro" id="IPR036116">
    <property type="entry name" value="FN3_sf"/>
</dbReference>
<dbReference type="FunFam" id="2.60.40.10:FF:000770">
    <property type="entry name" value="titin isoform X1"/>
    <property type="match status" value="1"/>
</dbReference>
<gene>
    <name evidence="6" type="primary">Ttn_11</name>
    <name evidence="6" type="ORF">PELURI_R10524</name>
</gene>
<dbReference type="OrthoDB" id="504170at2759"/>
<dbReference type="InterPro" id="IPR003598">
    <property type="entry name" value="Ig_sub2"/>
</dbReference>
<evidence type="ECO:0000256" key="3">
    <source>
        <dbReference type="SAM" id="MobiDB-lite"/>
    </source>
</evidence>
<feature type="domain" description="Fibronectin type-III" evidence="5">
    <location>
        <begin position="1"/>
        <end position="58"/>
    </location>
</feature>
<dbReference type="Pfam" id="PF00041">
    <property type="entry name" value="fn3"/>
    <property type="match status" value="6"/>
</dbReference>
<dbReference type="FunFam" id="2.60.40.10:FF:000034">
    <property type="entry name" value="Titin isoform A"/>
    <property type="match status" value="1"/>
</dbReference>
<proteinExistence type="predicted"/>
<feature type="domain" description="Ig-like" evidence="4">
    <location>
        <begin position="163"/>
        <end position="283"/>
    </location>
</feature>
<evidence type="ECO:0000256" key="2">
    <source>
        <dbReference type="ARBA" id="ARBA00023319"/>
    </source>
</evidence>
<sequence length="847" mass="93891">REAGRRTYIPVMSGENKLSWQVKDLIPNSEYYFRVKAVNKIGGGEYLELRNPIIAEDPKQPPDPPVDLEVHNPTSKSVTLTWKPPLFDGGSKIMGYIIEKLTKGKDRWERCNDYLVPLLTYPVKGLEEGKEYQFRVRAENAAGISEPSRITPFVKAVDPIEAPKVFLAAKLQSGLEVKRGDEIILEAHISGSPYPSIIWLRNDEVVRPEEIKKRLTAYTRKKKGEAEEEEPFQLSLPERMSIDNHKEGESVLSIRDSIRADHGTFTIKVENDHGVAKASCEVNVLDTPGPPVNFVFEDVRKNSVICKWEPPLDDGGSEILNYVLEKKDNTKAEMGWVTVSSTLRHCKFHVTKLIEGKEYLFRVFAENRVGSGPPCVSKPMTAKDPFSPPDPPNKPDVQDITSNSMVVKWNEPKDNGSPIIGYWIEKREINSTHWARVNRNLVNALEIKVEGLLEGLTYVFRVCAENAAGPGKFSPPSDPKTAQDPIMPPGPPIPRVADTSSTSIELEWEPPVYNGGGDITGYHVYKQLVGVKEWSRCTEKPIKVRQYTVKEVREGADYKLRVTALNAAGEGPPGETEPVTVAEPKEPPTVELDVSVKAGIQVMAGQTIKIPATVTGRPTPTIAWAVEEHELEKDRVVIENVGTKSELTIKNALRKDHGRYIITATNSSGSKSAGTRVEVFDVPGPVLDLKPVVTNRKMCLLNWSDPEDDGGSDIIGFIVERKDAKMHTWRLAVDTERSKCDITGLVEGQEYKFRVSAKNKFGTGPPVEIGPILAVDPLVVPGPPSCPEVKDKTKSSVALAWKPPQKDGGSPIKGYIVEMQDEGSTDWKKVNEGDKLFPTCECVIPNL</sequence>
<dbReference type="FunFam" id="2.60.40.10:FF:000073">
    <property type="entry name" value="titin isoform X1"/>
    <property type="match status" value="1"/>
</dbReference>
<dbReference type="InterPro" id="IPR007110">
    <property type="entry name" value="Ig-like_dom"/>
</dbReference>
<dbReference type="AlphaFoldDB" id="A0A7L3C186"/>
<feature type="domain" description="Ig-like" evidence="4">
    <location>
        <begin position="588"/>
        <end position="678"/>
    </location>
</feature>
<dbReference type="Pfam" id="PF07679">
    <property type="entry name" value="I-set"/>
    <property type="match status" value="2"/>
</dbReference>
<dbReference type="SMART" id="SM00408">
    <property type="entry name" value="IGc2"/>
    <property type="match status" value="2"/>
</dbReference>
<feature type="domain" description="Fibronectin type-III" evidence="5">
    <location>
        <begin position="685"/>
        <end position="777"/>
    </location>
</feature>
<keyword evidence="7" id="KW-1185">Reference proteome</keyword>
<dbReference type="FunFam" id="2.60.40.10:FF:000012">
    <property type="entry name" value="titin isoform X1"/>
    <property type="match status" value="1"/>
</dbReference>
<dbReference type="SUPFAM" id="SSF48726">
    <property type="entry name" value="Immunoglobulin"/>
    <property type="match status" value="2"/>
</dbReference>
<dbReference type="PANTHER" id="PTHR14340:SF9">
    <property type="entry name" value="FIBRONECTIN TYPE-III DOMAIN-CONTAINING PROTEIN"/>
    <property type="match status" value="1"/>
</dbReference>
<dbReference type="PRINTS" id="PR00014">
    <property type="entry name" value="FNTYPEIII"/>
</dbReference>
<feature type="domain" description="Fibronectin type-III" evidence="5">
    <location>
        <begin position="488"/>
        <end position="584"/>
    </location>
</feature>
<dbReference type="InterPro" id="IPR013783">
    <property type="entry name" value="Ig-like_fold"/>
</dbReference>
<dbReference type="InterPro" id="IPR003961">
    <property type="entry name" value="FN3_dom"/>
</dbReference>
<dbReference type="SUPFAM" id="SSF49265">
    <property type="entry name" value="Fibronectin type III"/>
    <property type="match status" value="4"/>
</dbReference>
<dbReference type="FunFam" id="2.60.40.10:FF:000864">
    <property type="entry name" value="Titin b"/>
    <property type="match status" value="1"/>
</dbReference>
<feature type="domain" description="Fibronectin type-III" evidence="5">
    <location>
        <begin position="64"/>
        <end position="159"/>
    </location>
</feature>
<dbReference type="InterPro" id="IPR036179">
    <property type="entry name" value="Ig-like_dom_sf"/>
</dbReference>
<dbReference type="PROSITE" id="PS50835">
    <property type="entry name" value="IG_LIKE"/>
    <property type="match status" value="2"/>
</dbReference>
<dbReference type="CDD" id="cd00063">
    <property type="entry name" value="FN3"/>
    <property type="match status" value="7"/>
</dbReference>
<dbReference type="Proteomes" id="UP000555367">
    <property type="component" value="Unassembled WGS sequence"/>
</dbReference>
<feature type="domain" description="Fibronectin type-III" evidence="5">
    <location>
        <begin position="783"/>
        <end position="847"/>
    </location>
</feature>
<protein>
    <submittedName>
        <fullName evidence="6">TITIN protein</fullName>
    </submittedName>
</protein>
<keyword evidence="2" id="KW-0393">Immunoglobulin domain</keyword>
<evidence type="ECO:0000256" key="1">
    <source>
        <dbReference type="ARBA" id="ARBA00022737"/>
    </source>
</evidence>
<feature type="region of interest" description="Disordered" evidence="3">
    <location>
        <begin position="375"/>
        <end position="399"/>
    </location>
</feature>
<name>A0A7L3C186_PELUR</name>
<evidence type="ECO:0000313" key="6">
    <source>
        <dbReference type="EMBL" id="NXT36160.1"/>
    </source>
</evidence>
<dbReference type="FunFam" id="2.60.40.10:FF:000002">
    <property type="entry name" value="Titin a"/>
    <property type="match status" value="1"/>
</dbReference>
<feature type="domain" description="Fibronectin type-III" evidence="5">
    <location>
        <begin position="391"/>
        <end position="484"/>
    </location>
</feature>
<evidence type="ECO:0000259" key="5">
    <source>
        <dbReference type="PROSITE" id="PS50853"/>
    </source>
</evidence>
<feature type="domain" description="Fibronectin type-III" evidence="5">
    <location>
        <begin position="290"/>
        <end position="385"/>
    </location>
</feature>
<evidence type="ECO:0000259" key="4">
    <source>
        <dbReference type="PROSITE" id="PS50835"/>
    </source>
</evidence>
<dbReference type="SMART" id="SM00409">
    <property type="entry name" value="IG"/>
    <property type="match status" value="2"/>
</dbReference>
<feature type="non-terminal residue" evidence="6">
    <location>
        <position position="847"/>
    </location>
</feature>
<comment type="caution">
    <text evidence="6">The sequence shown here is derived from an EMBL/GenBank/DDBJ whole genome shotgun (WGS) entry which is preliminary data.</text>
</comment>
<dbReference type="EMBL" id="VZTQ01006047">
    <property type="protein sequence ID" value="NXT36160.1"/>
    <property type="molecule type" value="Genomic_DNA"/>
</dbReference>
<reference evidence="6 7" key="1">
    <citation type="submission" date="2019-09" db="EMBL/GenBank/DDBJ databases">
        <title>Bird 10,000 Genomes (B10K) Project - Family phase.</title>
        <authorList>
            <person name="Zhang G."/>
        </authorList>
    </citation>
    <scope>NUCLEOTIDE SEQUENCE [LARGE SCALE GENOMIC DNA]</scope>
    <source>
        <strain evidence="6">B10K-DU-012-45</strain>
    </source>
</reference>
<dbReference type="Gene3D" id="2.60.40.10">
    <property type="entry name" value="Immunoglobulins"/>
    <property type="match status" value="9"/>
</dbReference>
<dbReference type="PROSITE" id="PS50853">
    <property type="entry name" value="FN3"/>
    <property type="match status" value="7"/>
</dbReference>
<dbReference type="PANTHER" id="PTHR14340">
    <property type="entry name" value="MICROFIBRIL-ASSOCIATED GLYCOPROTEIN 3"/>
    <property type="match status" value="1"/>
</dbReference>
<keyword evidence="1" id="KW-0677">Repeat</keyword>
<dbReference type="InterPro" id="IPR013098">
    <property type="entry name" value="Ig_I-set"/>
</dbReference>
<accession>A0A7L3C186</accession>
<evidence type="ECO:0000313" key="7">
    <source>
        <dbReference type="Proteomes" id="UP000555367"/>
    </source>
</evidence>
<dbReference type="FunFam" id="2.60.40.10:FF:001454">
    <property type="entry name" value="titin isoform X1"/>
    <property type="match status" value="1"/>
</dbReference>